<dbReference type="EMBL" id="BGPR01002583">
    <property type="protein sequence ID" value="GBM75872.1"/>
    <property type="molecule type" value="Genomic_DNA"/>
</dbReference>
<organism evidence="3 4">
    <name type="scientific">Araneus ventricosus</name>
    <name type="common">Orbweaver spider</name>
    <name type="synonym">Epeira ventricosa</name>
    <dbReference type="NCBI Taxonomy" id="182803"/>
    <lineage>
        <taxon>Eukaryota</taxon>
        <taxon>Metazoa</taxon>
        <taxon>Ecdysozoa</taxon>
        <taxon>Arthropoda</taxon>
        <taxon>Chelicerata</taxon>
        <taxon>Arachnida</taxon>
        <taxon>Araneae</taxon>
        <taxon>Araneomorphae</taxon>
        <taxon>Entelegynae</taxon>
        <taxon>Araneoidea</taxon>
        <taxon>Araneidae</taxon>
        <taxon>Araneus</taxon>
    </lineage>
</organism>
<feature type="compositionally biased region" description="Basic and acidic residues" evidence="1">
    <location>
        <begin position="136"/>
        <end position="151"/>
    </location>
</feature>
<evidence type="ECO:0000259" key="2">
    <source>
        <dbReference type="Pfam" id="PF22938"/>
    </source>
</evidence>
<sequence length="233" mass="27074">MTTENRWSLSEIQKAQLEDPDIRPILKMKLNSADRPSWQEIACESPATKRHWALWNSLYLKDGVLYRKWESNDGGFYRRQLILPNCRIQEVLRETHDNTSGRHFGVMKICVKLGSDFTGTDFVPTLRNGTGNAKLAETEKGRKQNKEKARLESAQASAGEQVELSRERMKTRYDSRATDHHFKEGDLIWMYNPKRRRGPSPKLQPNWEGPYTVVKKLNDVVYRVQRSPTPSQK</sequence>
<evidence type="ECO:0000313" key="3">
    <source>
        <dbReference type="EMBL" id="GBM75872.1"/>
    </source>
</evidence>
<accession>A0A4Y2IER8</accession>
<reference evidence="3 4" key="1">
    <citation type="journal article" date="2019" name="Sci. Rep.">
        <title>Orb-weaving spider Araneus ventricosus genome elucidates the spidroin gene catalogue.</title>
        <authorList>
            <person name="Kono N."/>
            <person name="Nakamura H."/>
            <person name="Ohtoshi R."/>
            <person name="Moran D.A.P."/>
            <person name="Shinohara A."/>
            <person name="Yoshida Y."/>
            <person name="Fujiwara M."/>
            <person name="Mori M."/>
            <person name="Tomita M."/>
            <person name="Arakawa K."/>
        </authorList>
    </citation>
    <scope>NUCLEOTIDE SEQUENCE [LARGE SCALE GENOMIC DNA]</scope>
</reference>
<dbReference type="Proteomes" id="UP000499080">
    <property type="component" value="Unassembled WGS sequence"/>
</dbReference>
<evidence type="ECO:0000256" key="1">
    <source>
        <dbReference type="SAM" id="MobiDB-lite"/>
    </source>
</evidence>
<proteinExistence type="predicted"/>
<dbReference type="OrthoDB" id="6468999at2759"/>
<dbReference type="InterPro" id="IPR054465">
    <property type="entry name" value="Integrase_p58-like_C"/>
</dbReference>
<gene>
    <name evidence="3" type="ORF">AVEN_164158_1</name>
</gene>
<feature type="compositionally biased region" description="Basic and acidic residues" evidence="1">
    <location>
        <begin position="163"/>
        <end position="174"/>
    </location>
</feature>
<evidence type="ECO:0000313" key="4">
    <source>
        <dbReference type="Proteomes" id="UP000499080"/>
    </source>
</evidence>
<dbReference type="AlphaFoldDB" id="A0A4Y2IER8"/>
<feature type="domain" description="Integrase p58-like C-terminal" evidence="2">
    <location>
        <begin position="209"/>
        <end position="233"/>
    </location>
</feature>
<feature type="region of interest" description="Disordered" evidence="1">
    <location>
        <begin position="133"/>
        <end position="174"/>
    </location>
</feature>
<name>A0A4Y2IER8_ARAVE</name>
<protein>
    <recommendedName>
        <fullName evidence="2">Integrase p58-like C-terminal domain-containing protein</fullName>
    </recommendedName>
</protein>
<keyword evidence="4" id="KW-1185">Reference proteome</keyword>
<dbReference type="Pfam" id="PF22938">
    <property type="entry name" value="Integrase_p58_C"/>
    <property type="match status" value="1"/>
</dbReference>
<comment type="caution">
    <text evidence="3">The sequence shown here is derived from an EMBL/GenBank/DDBJ whole genome shotgun (WGS) entry which is preliminary data.</text>
</comment>
<dbReference type="FunFam" id="1.10.340.70:FF:000001">
    <property type="entry name" value="Retrovirus-related Pol polyprotein from transposon gypsy-like Protein"/>
    <property type="match status" value="1"/>
</dbReference>